<dbReference type="AlphaFoldDB" id="A0A1I7TJP8"/>
<accession>A0A1I7TJP8</accession>
<dbReference type="WBParaSite" id="Csp11.Scaffold626.g6587.t1">
    <property type="protein sequence ID" value="Csp11.Scaffold626.g6587.t1"/>
    <property type="gene ID" value="Csp11.Scaffold626.g6587"/>
</dbReference>
<dbReference type="Proteomes" id="UP000095282">
    <property type="component" value="Unplaced"/>
</dbReference>
<evidence type="ECO:0000313" key="2">
    <source>
        <dbReference type="WBParaSite" id="Csp11.Scaffold626.g6587.t1"/>
    </source>
</evidence>
<name>A0A1I7TJP8_9PELO</name>
<protein>
    <submittedName>
        <fullName evidence="2">Uncharacterized protein</fullName>
    </submittedName>
</protein>
<organism evidence="1 2">
    <name type="scientific">Caenorhabditis tropicalis</name>
    <dbReference type="NCBI Taxonomy" id="1561998"/>
    <lineage>
        <taxon>Eukaryota</taxon>
        <taxon>Metazoa</taxon>
        <taxon>Ecdysozoa</taxon>
        <taxon>Nematoda</taxon>
        <taxon>Chromadorea</taxon>
        <taxon>Rhabditida</taxon>
        <taxon>Rhabditina</taxon>
        <taxon>Rhabditomorpha</taxon>
        <taxon>Rhabditoidea</taxon>
        <taxon>Rhabditidae</taxon>
        <taxon>Peloderinae</taxon>
        <taxon>Caenorhabditis</taxon>
    </lineage>
</organism>
<reference evidence="2" key="1">
    <citation type="submission" date="2016-11" db="UniProtKB">
        <authorList>
            <consortium name="WormBaseParasite"/>
        </authorList>
    </citation>
    <scope>IDENTIFICATION</scope>
</reference>
<sequence>MSDATCPIADAPHKQGIKFLACEAESIFVSWSSYHSHPPRHRSSHSNPLVLHTTVLWRPIVMQTNTEMLRTVCTIRPSSSRTVLRLRLSSV</sequence>
<keyword evidence="1" id="KW-1185">Reference proteome</keyword>
<proteinExistence type="predicted"/>
<evidence type="ECO:0000313" key="1">
    <source>
        <dbReference type="Proteomes" id="UP000095282"/>
    </source>
</evidence>